<reference evidence="1" key="1">
    <citation type="journal article" date="2021" name="Proc. Natl. Acad. Sci. U.S.A.">
        <title>A Catalog of Tens of Thousands of Viruses from Human Metagenomes Reveals Hidden Associations with Chronic Diseases.</title>
        <authorList>
            <person name="Tisza M.J."/>
            <person name="Buck C.B."/>
        </authorList>
    </citation>
    <scope>NUCLEOTIDE SEQUENCE</scope>
    <source>
        <strain evidence="1">CtQQg4</strain>
    </source>
</reference>
<dbReference type="EMBL" id="BK032769">
    <property type="protein sequence ID" value="DAF59376.1"/>
    <property type="molecule type" value="Genomic_DNA"/>
</dbReference>
<protein>
    <submittedName>
        <fullName evidence="1">Uncharacterized protein</fullName>
    </submittedName>
</protein>
<proteinExistence type="predicted"/>
<name>A0A8S5T8C9_9CAUD</name>
<accession>A0A8S5T8C9</accession>
<organism evidence="1">
    <name type="scientific">Myoviridae sp. ctQQg4</name>
    <dbReference type="NCBI Taxonomy" id="2827686"/>
    <lineage>
        <taxon>Viruses</taxon>
        <taxon>Duplodnaviria</taxon>
        <taxon>Heunggongvirae</taxon>
        <taxon>Uroviricota</taxon>
        <taxon>Caudoviricetes</taxon>
    </lineage>
</organism>
<evidence type="ECO:0000313" key="1">
    <source>
        <dbReference type="EMBL" id="DAF59376.1"/>
    </source>
</evidence>
<sequence length="38" mass="4573">MGKIWGKVIGYYMKFSEHIRTIKNTGRLDDYYVYIVIT</sequence>